<dbReference type="InterPro" id="IPR050313">
    <property type="entry name" value="Carb_Metab_HTH_regulators"/>
</dbReference>
<keyword evidence="2" id="KW-1185">Reference proteome</keyword>
<dbReference type="GeneID" id="300179685"/>
<dbReference type="RefSeq" id="WP_060468764.1">
    <property type="nucleotide sequence ID" value="NZ_AP025514.1"/>
</dbReference>
<accession>A0A125P561</accession>
<evidence type="ECO:0000313" key="2">
    <source>
        <dbReference type="Proteomes" id="UP000057389"/>
    </source>
</evidence>
<evidence type="ECO:0000313" key="1">
    <source>
        <dbReference type="EMBL" id="KWU00259.1"/>
    </source>
</evidence>
<dbReference type="AlphaFoldDB" id="A0A125P561"/>
<dbReference type="OrthoDB" id="155998at2"/>
<dbReference type="PANTHER" id="PTHR30363">
    <property type="entry name" value="HTH-TYPE TRANSCRIPTIONAL REGULATOR SRLR-RELATED"/>
    <property type="match status" value="1"/>
</dbReference>
<dbReference type="SUPFAM" id="SSF46785">
    <property type="entry name" value="Winged helix' DNA-binding domain"/>
    <property type="match status" value="1"/>
</dbReference>
<name>A0A125P561_9VIBR</name>
<dbReference type="Proteomes" id="UP000057389">
    <property type="component" value="Unassembled WGS sequence"/>
</dbReference>
<protein>
    <submittedName>
        <fullName evidence="1">Transcriptional regulator</fullName>
    </submittedName>
</protein>
<dbReference type="Pfam" id="PF13412">
    <property type="entry name" value="HTH_24"/>
    <property type="match status" value="1"/>
</dbReference>
<dbReference type="EMBL" id="LMXU01000028">
    <property type="protein sequence ID" value="KWU00259.1"/>
    <property type="molecule type" value="Genomic_DNA"/>
</dbReference>
<reference evidence="1 2" key="1">
    <citation type="submission" date="2015-11" db="EMBL/GenBank/DDBJ databases">
        <title>Draft WGS of Vibrio toranzoniae.</title>
        <authorList>
            <person name="Lasa A."/>
            <person name="Romalde J.L."/>
        </authorList>
    </citation>
    <scope>NUCLEOTIDE SEQUENCE [LARGE SCALE GENOMIC DNA]</scope>
    <source>
        <strain evidence="1 2">Vb 10.8</strain>
    </source>
</reference>
<dbReference type="PANTHER" id="PTHR30363:SF28">
    <property type="entry name" value="TRANSCRIPTIONAL REGULATORY PROTEIN-RELATED"/>
    <property type="match status" value="1"/>
</dbReference>
<comment type="caution">
    <text evidence="1">The sequence shown here is derived from an EMBL/GenBank/DDBJ whole genome shotgun (WGS) entry which is preliminary data.</text>
</comment>
<gene>
    <name evidence="1" type="ORF">APQ14_12395</name>
</gene>
<dbReference type="Gene3D" id="1.10.10.10">
    <property type="entry name" value="Winged helix-like DNA-binding domain superfamily/Winged helix DNA-binding domain"/>
    <property type="match status" value="1"/>
</dbReference>
<organism evidence="1 2">
    <name type="scientific">Vibrio toranzoniae</name>
    <dbReference type="NCBI Taxonomy" id="1194427"/>
    <lineage>
        <taxon>Bacteria</taxon>
        <taxon>Pseudomonadati</taxon>
        <taxon>Pseudomonadota</taxon>
        <taxon>Gammaproteobacteria</taxon>
        <taxon>Vibrionales</taxon>
        <taxon>Vibrionaceae</taxon>
        <taxon>Vibrio</taxon>
    </lineage>
</organism>
<dbReference type="InterPro" id="IPR036390">
    <property type="entry name" value="WH_DNA-bd_sf"/>
</dbReference>
<sequence>MKTSDKILQTIKRQGAVTAKQLSEEFDMTTMGARQHLQSLEDDGILAFHDVKVKVGRPTRHWSLTQQGHSQFSDRHGELTIQVIDAVENLFGPEGLAKVAAEREQHTLKQYQTALSGCDNLISKLEKLTQLREEEGYMAELQEHDDHYILIENHCPICKAATRCPSLCQSELNVFTELLKGECHVSRTEHIIAGERRCTYTLTPTPSS</sequence>
<proteinExistence type="predicted"/>
<dbReference type="GO" id="GO:0003700">
    <property type="term" value="F:DNA-binding transcription factor activity"/>
    <property type="evidence" value="ECO:0007669"/>
    <property type="project" value="InterPro"/>
</dbReference>
<dbReference type="InterPro" id="IPR036388">
    <property type="entry name" value="WH-like_DNA-bd_sf"/>
</dbReference>